<feature type="domain" description="RTG2 C-terminal" evidence="2">
    <location>
        <begin position="370"/>
        <end position="575"/>
    </location>
</feature>
<dbReference type="FunFam" id="3.30.420.40:FF:000191">
    <property type="entry name" value="Retrograde regulation protein 2"/>
    <property type="match status" value="1"/>
</dbReference>
<dbReference type="AlphaFoldDB" id="A0A9P8S709"/>
<gene>
    <name evidence="3" type="ORF">MHUMG1_06428</name>
</gene>
<dbReference type="Pfam" id="PF02541">
    <property type="entry name" value="Ppx-GppA"/>
    <property type="match status" value="1"/>
</dbReference>
<dbReference type="GO" id="GO:0006357">
    <property type="term" value="P:regulation of transcription by RNA polymerase II"/>
    <property type="evidence" value="ECO:0007669"/>
    <property type="project" value="TreeGrafter"/>
</dbReference>
<evidence type="ECO:0000313" key="4">
    <source>
        <dbReference type="Proteomes" id="UP000764110"/>
    </source>
</evidence>
<dbReference type="Proteomes" id="UP000764110">
    <property type="component" value="Unassembled WGS sequence"/>
</dbReference>
<proteinExistence type="predicted"/>
<name>A0A9P8S709_9HYPO</name>
<dbReference type="PANTHER" id="PTHR30005">
    <property type="entry name" value="EXOPOLYPHOSPHATASE"/>
    <property type="match status" value="1"/>
</dbReference>
<dbReference type="InterPro" id="IPR050273">
    <property type="entry name" value="GppA/Ppx_hydrolase"/>
</dbReference>
<evidence type="ECO:0000259" key="2">
    <source>
        <dbReference type="Pfam" id="PF23566"/>
    </source>
</evidence>
<dbReference type="InterPro" id="IPR003695">
    <property type="entry name" value="Ppx_GppA_N"/>
</dbReference>
<dbReference type="InterPro" id="IPR057512">
    <property type="entry name" value="RTG2_C"/>
</dbReference>
<feature type="domain" description="Ppx/GppA phosphatase N-terminal" evidence="1">
    <location>
        <begin position="53"/>
        <end position="363"/>
    </location>
</feature>
<dbReference type="Pfam" id="PF23566">
    <property type="entry name" value="RTG2_C"/>
    <property type="match status" value="1"/>
</dbReference>
<dbReference type="Gene3D" id="3.30.420.40">
    <property type="match status" value="1"/>
</dbReference>
<evidence type="ECO:0000259" key="1">
    <source>
        <dbReference type="Pfam" id="PF02541"/>
    </source>
</evidence>
<accession>A0A9P8S709</accession>
<evidence type="ECO:0000313" key="3">
    <source>
        <dbReference type="EMBL" id="KAH0595879.1"/>
    </source>
</evidence>
<dbReference type="PANTHER" id="PTHR30005:SF0">
    <property type="entry name" value="RETROGRADE REGULATION PROTEIN 2"/>
    <property type="match status" value="1"/>
</dbReference>
<keyword evidence="4" id="KW-1185">Reference proteome</keyword>
<dbReference type="EMBL" id="JACEFI010000011">
    <property type="protein sequence ID" value="KAH0595879.1"/>
    <property type="molecule type" value="Genomic_DNA"/>
</dbReference>
<dbReference type="Gene3D" id="3.30.420.150">
    <property type="entry name" value="Exopolyphosphatase. Domain 2"/>
    <property type="match status" value="1"/>
</dbReference>
<dbReference type="SUPFAM" id="SSF53067">
    <property type="entry name" value="Actin-like ATPase domain"/>
    <property type="match status" value="2"/>
</dbReference>
<reference evidence="3 4" key="1">
    <citation type="submission" date="2020-07" db="EMBL/GenBank/DDBJ databases">
        <title>Metarhizium humberi genome.</title>
        <authorList>
            <person name="Lysoe E."/>
        </authorList>
    </citation>
    <scope>NUCLEOTIDE SEQUENCE [LARGE SCALE GENOMIC DNA]</scope>
    <source>
        <strain evidence="3 4">ESALQ1638</strain>
    </source>
</reference>
<evidence type="ECO:0008006" key="5">
    <source>
        <dbReference type="Google" id="ProtNLM"/>
    </source>
</evidence>
<comment type="caution">
    <text evidence="3">The sequence shown here is derived from an EMBL/GenBank/DDBJ whole genome shotgun (WGS) entry which is preliminary data.</text>
</comment>
<protein>
    <recommendedName>
        <fullName evidence="5">Ppx/GppA phosphatase family protein</fullName>
    </recommendedName>
</protein>
<organism evidence="3 4">
    <name type="scientific">Metarhizium humberi</name>
    <dbReference type="NCBI Taxonomy" id="2596975"/>
    <lineage>
        <taxon>Eukaryota</taxon>
        <taxon>Fungi</taxon>
        <taxon>Dikarya</taxon>
        <taxon>Ascomycota</taxon>
        <taxon>Pezizomycotina</taxon>
        <taxon>Sordariomycetes</taxon>
        <taxon>Hypocreomycetidae</taxon>
        <taxon>Hypocreales</taxon>
        <taxon>Clavicipitaceae</taxon>
        <taxon>Metarhizium</taxon>
    </lineage>
</organism>
<dbReference type="InterPro" id="IPR043129">
    <property type="entry name" value="ATPase_NBD"/>
</dbReference>
<sequence length="592" mass="64457">MPPSDIITLETLHEKLPRWHPNYENHLYAIVDMGSNGIRFSITSLKPPTTRLLEPVYSSRVAISLFDALTPSDRGPIFPSETIKAVASALSGFRHIAVMHGVPQSQIMILATEAMRRAVNGGQLLEAIAAETDGLGVQILDPAVETLFGAVMGSRSGLVSVHNGALFLDLGGGSVQMTWVDTSKDNYEIEAAMAGQSLPYGAAKLAKVLDGQSTTVQAEEICALQNGIAGIYSNLCARFPAIRAIKEAYDRGEDASVDVYMCGGGFRGYGSMLMHNDPISPYPIPSTHTYSVPGSQFKQPTKMRQVNDEYDGKIYGMSKRRRQQFPAIATVIESFIAVVPNIRRVTFCGGSNRQGVLFMKMPKDVRESNPLEVLANVTKTEEPLFNAILGLLSASIPETQDDLNNIPTIFSPGLGALFVRQIWSRAGHSSNSNSSSALHHAIIRDPDCPGLTHLARALLALTTCARWGNDIGPSDEILWRGLKGVIESHHPDAMFWTLYIGAVANMLATLFPVMPQNARELLSAVRQVISKLNSKISKNKSEKDKVELTVSLSAQIMKNVNLEELSATMKNTTKIKGEKGKYKSNVQFSNLS</sequence>